<protein>
    <submittedName>
        <fullName evidence="3">Uncharacterized protein</fullName>
    </submittedName>
</protein>
<evidence type="ECO:0000313" key="4">
    <source>
        <dbReference type="Proteomes" id="UP000471120"/>
    </source>
</evidence>
<evidence type="ECO:0000256" key="2">
    <source>
        <dbReference type="SAM" id="Phobius"/>
    </source>
</evidence>
<comment type="caution">
    <text evidence="3">The sequence shown here is derived from an EMBL/GenBank/DDBJ whole genome shotgun (WGS) entry which is preliminary data.</text>
</comment>
<evidence type="ECO:0000313" key="3">
    <source>
        <dbReference type="EMBL" id="TXG90654.1"/>
    </source>
</evidence>
<feature type="region of interest" description="Disordered" evidence="1">
    <location>
        <begin position="53"/>
        <end position="80"/>
    </location>
</feature>
<dbReference type="AlphaFoldDB" id="A0A6P2CD21"/>
<name>A0A6P2CD21_9NOCA</name>
<keyword evidence="2" id="KW-0812">Transmembrane</keyword>
<dbReference type="EMBL" id="QRCM01000001">
    <property type="protein sequence ID" value="TXG90654.1"/>
    <property type="molecule type" value="Genomic_DNA"/>
</dbReference>
<accession>A0A6P2CD21</accession>
<keyword evidence="2" id="KW-0472">Membrane</keyword>
<gene>
    <name evidence="3" type="ORF">DW322_11075</name>
</gene>
<reference evidence="3 4" key="1">
    <citation type="submission" date="2018-07" db="EMBL/GenBank/DDBJ databases">
        <title>Genome sequence of Rhodococcus rhodnii ATCC 35071 from Rhodnius prolixus.</title>
        <authorList>
            <person name="Patel V."/>
            <person name="Vogel K.J."/>
        </authorList>
    </citation>
    <scope>NUCLEOTIDE SEQUENCE [LARGE SCALE GENOMIC DNA]</scope>
    <source>
        <strain evidence="3 4">ATCC 35071</strain>
    </source>
</reference>
<feature type="transmembrane region" description="Helical" evidence="2">
    <location>
        <begin position="31"/>
        <end position="52"/>
    </location>
</feature>
<dbReference type="Proteomes" id="UP000471120">
    <property type="component" value="Unassembled WGS sequence"/>
</dbReference>
<feature type="region of interest" description="Disordered" evidence="1">
    <location>
        <begin position="1"/>
        <end position="22"/>
    </location>
</feature>
<keyword evidence="2" id="KW-1133">Transmembrane helix</keyword>
<proteinExistence type="predicted"/>
<evidence type="ECO:0000256" key="1">
    <source>
        <dbReference type="SAM" id="MobiDB-lite"/>
    </source>
</evidence>
<organism evidence="3 4">
    <name type="scientific">Rhodococcus rhodnii</name>
    <dbReference type="NCBI Taxonomy" id="38312"/>
    <lineage>
        <taxon>Bacteria</taxon>
        <taxon>Bacillati</taxon>
        <taxon>Actinomycetota</taxon>
        <taxon>Actinomycetes</taxon>
        <taxon>Mycobacteriales</taxon>
        <taxon>Nocardiaceae</taxon>
        <taxon>Rhodococcus</taxon>
    </lineage>
</organism>
<sequence length="132" mass="13188">MKTAPHLGKQVQGLEHHNQGEAMSTTNRIRVILVGLAAGAAIAAGATTAAAAPAPAEIVTSNDASMGERSTPASEYRGKPSDVVVQGGVITMPSPDNVWTVVGADPVTGAPIWGWVPVGSGVTPAIISGGAR</sequence>